<feature type="transmembrane region" description="Helical" evidence="1">
    <location>
        <begin position="68"/>
        <end position="92"/>
    </location>
</feature>
<sequence>MKPNERNKRDLPVNVARGADGVPYSAVRAATFYVHCRMDAPPVFDAGLTEDEVHQLHFPTARPRFSSAAGVVAVLAVFWALVLLACWFFQLFPFN</sequence>
<gene>
    <name evidence="2" type="ORF">PYTT_2404</name>
</gene>
<dbReference type="STRING" id="1679444.PYTT_2404"/>
<keyword evidence="1" id="KW-1133">Transmembrane helix</keyword>
<dbReference type="KEGG" id="agl:PYTT_2404"/>
<accession>A0A1C7P9Y4</accession>
<dbReference type="Proteomes" id="UP000176204">
    <property type="component" value="Chromosome I"/>
</dbReference>
<name>A0A1C7P9Y4_9BACT</name>
<dbReference type="EMBL" id="LT629973">
    <property type="protein sequence ID" value="SEH99528.1"/>
    <property type="molecule type" value="Genomic_DNA"/>
</dbReference>
<dbReference type="RefSeq" id="WP_067777597.1">
    <property type="nucleotide sequence ID" value="NZ_LIGX01000040.1"/>
</dbReference>
<reference evidence="3" key="1">
    <citation type="submission" date="2016-09" db="EMBL/GenBank/DDBJ databases">
        <authorList>
            <person name="Koehorst J."/>
        </authorList>
    </citation>
    <scope>NUCLEOTIDE SEQUENCE [LARGE SCALE GENOMIC DNA]</scope>
</reference>
<protein>
    <submittedName>
        <fullName evidence="2">Uncharacterized protein</fullName>
    </submittedName>
</protein>
<evidence type="ECO:0000256" key="1">
    <source>
        <dbReference type="SAM" id="Phobius"/>
    </source>
</evidence>
<dbReference type="AlphaFoldDB" id="A0A1C7P9Y4"/>
<evidence type="ECO:0000313" key="2">
    <source>
        <dbReference type="EMBL" id="SEH99528.1"/>
    </source>
</evidence>
<keyword evidence="1" id="KW-0812">Transmembrane</keyword>
<evidence type="ECO:0000313" key="3">
    <source>
        <dbReference type="Proteomes" id="UP000176204"/>
    </source>
</evidence>
<keyword evidence="1" id="KW-0472">Membrane</keyword>
<keyword evidence="3" id="KW-1185">Reference proteome</keyword>
<organism evidence="2 3">
    <name type="scientific">Akkermansia glycaniphila</name>
    <dbReference type="NCBI Taxonomy" id="1679444"/>
    <lineage>
        <taxon>Bacteria</taxon>
        <taxon>Pseudomonadati</taxon>
        <taxon>Verrucomicrobiota</taxon>
        <taxon>Verrucomicrobiia</taxon>
        <taxon>Verrucomicrobiales</taxon>
        <taxon>Akkermansiaceae</taxon>
        <taxon>Akkermansia</taxon>
    </lineage>
</organism>
<proteinExistence type="predicted"/>